<dbReference type="AlphaFoldDB" id="A0A9D4M8D2"/>
<name>A0A9D4M8D2_DREPO</name>
<evidence type="ECO:0000313" key="2">
    <source>
        <dbReference type="Proteomes" id="UP000828390"/>
    </source>
</evidence>
<reference evidence="1" key="2">
    <citation type="submission" date="2020-11" db="EMBL/GenBank/DDBJ databases">
        <authorList>
            <person name="McCartney M.A."/>
            <person name="Auch B."/>
            <person name="Kono T."/>
            <person name="Mallez S."/>
            <person name="Becker A."/>
            <person name="Gohl D.M."/>
            <person name="Silverstein K.A.T."/>
            <person name="Koren S."/>
            <person name="Bechman K.B."/>
            <person name="Herman A."/>
            <person name="Abrahante J.E."/>
            <person name="Garbe J."/>
        </authorList>
    </citation>
    <scope>NUCLEOTIDE SEQUENCE</scope>
    <source>
        <strain evidence="1">Duluth1</strain>
        <tissue evidence="1">Whole animal</tissue>
    </source>
</reference>
<sequence>MHRAQSSHNEVRMYVSEIEPFELYDREAVKMVMANVYRLDDDRIMTTGKGDNYDFRVYDVNVKPTV</sequence>
<accession>A0A9D4M8D2</accession>
<organism evidence="1 2">
    <name type="scientific">Dreissena polymorpha</name>
    <name type="common">Zebra mussel</name>
    <name type="synonym">Mytilus polymorpha</name>
    <dbReference type="NCBI Taxonomy" id="45954"/>
    <lineage>
        <taxon>Eukaryota</taxon>
        <taxon>Metazoa</taxon>
        <taxon>Spiralia</taxon>
        <taxon>Lophotrochozoa</taxon>
        <taxon>Mollusca</taxon>
        <taxon>Bivalvia</taxon>
        <taxon>Autobranchia</taxon>
        <taxon>Heteroconchia</taxon>
        <taxon>Euheterodonta</taxon>
        <taxon>Imparidentia</taxon>
        <taxon>Neoheterodontei</taxon>
        <taxon>Myida</taxon>
        <taxon>Dreissenoidea</taxon>
        <taxon>Dreissenidae</taxon>
        <taxon>Dreissena</taxon>
    </lineage>
</organism>
<dbReference type="EMBL" id="JAIWYP010000002">
    <property type="protein sequence ID" value="KAH3870236.1"/>
    <property type="molecule type" value="Genomic_DNA"/>
</dbReference>
<proteinExistence type="predicted"/>
<evidence type="ECO:0000313" key="1">
    <source>
        <dbReference type="EMBL" id="KAH3870236.1"/>
    </source>
</evidence>
<comment type="caution">
    <text evidence="1">The sequence shown here is derived from an EMBL/GenBank/DDBJ whole genome shotgun (WGS) entry which is preliminary data.</text>
</comment>
<reference evidence="1" key="1">
    <citation type="journal article" date="2019" name="bioRxiv">
        <title>The Genome of the Zebra Mussel, Dreissena polymorpha: A Resource for Invasive Species Research.</title>
        <authorList>
            <person name="McCartney M.A."/>
            <person name="Auch B."/>
            <person name="Kono T."/>
            <person name="Mallez S."/>
            <person name="Zhang Y."/>
            <person name="Obille A."/>
            <person name="Becker A."/>
            <person name="Abrahante J.E."/>
            <person name="Garbe J."/>
            <person name="Badalamenti J.P."/>
            <person name="Herman A."/>
            <person name="Mangelson H."/>
            <person name="Liachko I."/>
            <person name="Sullivan S."/>
            <person name="Sone E.D."/>
            <person name="Koren S."/>
            <person name="Silverstein K.A.T."/>
            <person name="Beckman K.B."/>
            <person name="Gohl D.M."/>
        </authorList>
    </citation>
    <scope>NUCLEOTIDE SEQUENCE</scope>
    <source>
        <strain evidence="1">Duluth1</strain>
        <tissue evidence="1">Whole animal</tissue>
    </source>
</reference>
<gene>
    <name evidence="1" type="ORF">DPMN_033418</name>
</gene>
<keyword evidence="2" id="KW-1185">Reference proteome</keyword>
<protein>
    <submittedName>
        <fullName evidence="1">Uncharacterized protein</fullName>
    </submittedName>
</protein>
<dbReference type="Proteomes" id="UP000828390">
    <property type="component" value="Unassembled WGS sequence"/>
</dbReference>